<gene>
    <name evidence="1" type="ORF">DNR46_35015</name>
</gene>
<dbReference type="Proteomes" id="UP000275436">
    <property type="component" value="Unassembled WGS sequence"/>
</dbReference>
<accession>A0A3M9X071</accession>
<comment type="caution">
    <text evidence="1">The sequence shown here is derived from an EMBL/GenBank/DDBJ whole genome shotgun (WGS) entry which is preliminary data.</text>
</comment>
<protein>
    <submittedName>
        <fullName evidence="1">Uncharacterized protein</fullName>
    </submittedName>
</protein>
<organism evidence="1 2">
    <name type="scientific">Mesorhizobium japonicum</name>
    <dbReference type="NCBI Taxonomy" id="2066070"/>
    <lineage>
        <taxon>Bacteria</taxon>
        <taxon>Pseudomonadati</taxon>
        <taxon>Pseudomonadota</taxon>
        <taxon>Alphaproteobacteria</taxon>
        <taxon>Hyphomicrobiales</taxon>
        <taxon>Phyllobacteriaceae</taxon>
        <taxon>Mesorhizobium</taxon>
    </lineage>
</organism>
<evidence type="ECO:0000313" key="1">
    <source>
        <dbReference type="EMBL" id="RNJ41265.1"/>
    </source>
</evidence>
<name>A0A3M9X071_9HYPH</name>
<dbReference type="AlphaFoldDB" id="A0A3M9X071"/>
<proteinExistence type="predicted"/>
<reference evidence="1 2" key="1">
    <citation type="journal article" date="2018" name="Mol. Plant Microbe Interact.">
        <title>Taxonomically Different Co-Microsymbionts of a Relict Legume, Oxytropis popoviana, Have Complementary Sets of Symbiotic Genes and Together Increase the Efficiency of Plant Nodulation.</title>
        <authorList>
            <person name="Safronova V."/>
            <person name="Belimov A."/>
            <person name="Sazanova A."/>
            <person name="Chirak E."/>
            <person name="Verkhozina A."/>
            <person name="Kuznetsova I."/>
            <person name="Andronov E."/>
            <person name="Puhalsky J."/>
            <person name="Tikhonovich I."/>
        </authorList>
    </citation>
    <scope>NUCLEOTIDE SEQUENCE [LARGE SCALE GENOMIC DNA]</scope>
    <source>
        <strain evidence="1 2">Opo-235</strain>
    </source>
</reference>
<evidence type="ECO:0000313" key="2">
    <source>
        <dbReference type="Proteomes" id="UP000275436"/>
    </source>
</evidence>
<dbReference type="EMBL" id="QKOD01000022">
    <property type="protein sequence ID" value="RNJ41265.1"/>
    <property type="molecule type" value="Genomic_DNA"/>
</dbReference>
<sequence>MQWHHFAEGFTMQANIWQVAGDNALYKEAAAFVDCHPKPWVEEVSEFLRKKGKPEAITLVIGQFIVAALFEGRHADLLYWSLVAAEVNCVAMEQWPDDVRQELASHLKRGFGKLSSRNLSH</sequence>